<dbReference type="RefSeq" id="XP_008620768.1">
    <property type="nucleotide sequence ID" value="XM_008622546.1"/>
</dbReference>
<dbReference type="GeneID" id="19957068"/>
<dbReference type="VEuPathDB" id="FungiDB:SDRG_16341"/>
<dbReference type="PANTHER" id="PTHR46586:SF3">
    <property type="entry name" value="ANKYRIN REPEAT-CONTAINING PROTEIN"/>
    <property type="match status" value="1"/>
</dbReference>
<dbReference type="OrthoDB" id="6571938at2759"/>
<proteinExistence type="predicted"/>
<name>T0R1B5_SAPDV</name>
<dbReference type="InterPro" id="IPR002110">
    <property type="entry name" value="Ankyrin_rpt"/>
</dbReference>
<dbReference type="Pfam" id="PF12796">
    <property type="entry name" value="Ank_2"/>
    <property type="match status" value="1"/>
</dbReference>
<accession>T0R1B5</accession>
<organism evidence="1 2">
    <name type="scientific">Saprolegnia diclina (strain VS20)</name>
    <dbReference type="NCBI Taxonomy" id="1156394"/>
    <lineage>
        <taxon>Eukaryota</taxon>
        <taxon>Sar</taxon>
        <taxon>Stramenopiles</taxon>
        <taxon>Oomycota</taxon>
        <taxon>Saprolegniomycetes</taxon>
        <taxon>Saprolegniales</taxon>
        <taxon>Saprolegniaceae</taxon>
        <taxon>Saprolegnia</taxon>
    </lineage>
</organism>
<dbReference type="InterPro" id="IPR036770">
    <property type="entry name" value="Ankyrin_rpt-contain_sf"/>
</dbReference>
<dbReference type="AlphaFoldDB" id="T0R1B5"/>
<dbReference type="Gene3D" id="1.25.40.20">
    <property type="entry name" value="Ankyrin repeat-containing domain"/>
    <property type="match status" value="4"/>
</dbReference>
<dbReference type="InterPro" id="IPR052050">
    <property type="entry name" value="SecEffector_AnkRepeat"/>
</dbReference>
<dbReference type="PANTHER" id="PTHR46586">
    <property type="entry name" value="ANKYRIN REPEAT-CONTAINING PROTEIN"/>
    <property type="match status" value="1"/>
</dbReference>
<dbReference type="InParanoid" id="T0R1B5"/>
<dbReference type="SUPFAM" id="SSF48403">
    <property type="entry name" value="Ankyrin repeat"/>
    <property type="match status" value="1"/>
</dbReference>
<dbReference type="Proteomes" id="UP000030762">
    <property type="component" value="Unassembled WGS sequence"/>
</dbReference>
<reference evidence="1 2" key="1">
    <citation type="submission" date="2012-04" db="EMBL/GenBank/DDBJ databases">
        <title>The Genome Sequence of Saprolegnia declina VS20.</title>
        <authorList>
            <consortium name="The Broad Institute Genome Sequencing Platform"/>
            <person name="Russ C."/>
            <person name="Nusbaum C."/>
            <person name="Tyler B."/>
            <person name="van West P."/>
            <person name="Dieguez-Uribeondo J."/>
            <person name="de Bruijn I."/>
            <person name="Tripathy S."/>
            <person name="Jiang R."/>
            <person name="Young S.K."/>
            <person name="Zeng Q."/>
            <person name="Gargeya S."/>
            <person name="Fitzgerald M."/>
            <person name="Haas B."/>
            <person name="Abouelleil A."/>
            <person name="Alvarado L."/>
            <person name="Arachchi H.M."/>
            <person name="Berlin A."/>
            <person name="Chapman S.B."/>
            <person name="Goldberg J."/>
            <person name="Griggs A."/>
            <person name="Gujja S."/>
            <person name="Hansen M."/>
            <person name="Howarth C."/>
            <person name="Imamovic A."/>
            <person name="Larimer J."/>
            <person name="McCowen C."/>
            <person name="Montmayeur A."/>
            <person name="Murphy C."/>
            <person name="Neiman D."/>
            <person name="Pearson M."/>
            <person name="Priest M."/>
            <person name="Roberts A."/>
            <person name="Saif S."/>
            <person name="Shea T."/>
            <person name="Sisk P."/>
            <person name="Sykes S."/>
            <person name="Wortman J."/>
            <person name="Nusbaum C."/>
            <person name="Birren B."/>
        </authorList>
    </citation>
    <scope>NUCLEOTIDE SEQUENCE [LARGE SCALE GENOMIC DNA]</scope>
    <source>
        <strain evidence="1 2">VS20</strain>
    </source>
</reference>
<dbReference type="EMBL" id="JH767255">
    <property type="protein sequence ID" value="EQC25793.1"/>
    <property type="molecule type" value="Genomic_DNA"/>
</dbReference>
<sequence length="576" mass="63811">MDKAARRGHLAMVRFLHTYRSEGCSQEAMASAAHLGHLAVVQFLHQHRTEGTTTDAIDWAAASGHLRPSFDMWTQVADLQPLILAFAGPLTQYLCGALDDKQLQNNVLTSGIWRDAFRLDWPGDLDRLPALEYLVPKDYRCIRSRAMYAKVLAIRSIAGKPLYFKRAYCNKSMPPHEHCGREPWPCDIEIRAKDAAPMENLWLDLLASFLERPVALAQAAIAGGHIELLRYLNREKSVDIADVGYVLHFPPRVAMDVAATNGHLEVLQLLHDGGASCTTAAMDGAAANGYLSVVQWLHDNRTEGCSEHVLDTVAGRHPNVATYLLQRYSSLSLSSAALDGAAKDDYIDVVVELHEKWHAPCTTKALDGAAYSGDLDIVRFLHEHRDEGCTPLAMDAAAQEGHLDVVTFLTEHRTEGCTVNAMDHAARGGHEDIVVYLHTHRSEGCTTRAIDWAASAGHLSVVQFLLRERAEGFTFRGIFWAAKHPEVLAVLLEHDVTKKRAADAVDTALKFSYRDVYERLRAAGCLGTSRPSHEMSWIAPNPNIFLYISDDADEDAYDEGDSDALQVVQYLMPCRP</sequence>
<protein>
    <submittedName>
        <fullName evidence="1">Uncharacterized protein</fullName>
    </submittedName>
</protein>
<evidence type="ECO:0000313" key="2">
    <source>
        <dbReference type="Proteomes" id="UP000030762"/>
    </source>
</evidence>
<dbReference type="STRING" id="1156394.T0R1B5"/>
<gene>
    <name evidence="1" type="ORF">SDRG_16341</name>
</gene>
<keyword evidence="2" id="KW-1185">Reference proteome</keyword>
<evidence type="ECO:0000313" key="1">
    <source>
        <dbReference type="EMBL" id="EQC25793.1"/>
    </source>
</evidence>